<dbReference type="CDD" id="cd03801">
    <property type="entry name" value="GT4_PimA-like"/>
    <property type="match status" value="1"/>
</dbReference>
<reference evidence="2" key="1">
    <citation type="submission" date="2022-12" db="EMBL/GenBank/DDBJ databases">
        <title>Jiella pelagia sp. nov., isolated from phosphonate enriched culture of Northwest Pacific surface seawater.</title>
        <authorList>
            <person name="Shin D.Y."/>
            <person name="Hwang C.Y."/>
        </authorList>
    </citation>
    <scope>NUCLEOTIDE SEQUENCE</scope>
    <source>
        <strain evidence="2">HL-NP1</strain>
    </source>
</reference>
<proteinExistence type="predicted"/>
<protein>
    <submittedName>
        <fullName evidence="2">Glycosyltransferase</fullName>
        <ecNumber evidence="2">2.4.-.-</ecNumber>
    </submittedName>
</protein>
<name>A0ABY7C481_9HYPH</name>
<keyword evidence="2" id="KW-0328">Glycosyltransferase</keyword>
<keyword evidence="2" id="KW-0808">Transferase</keyword>
<dbReference type="CDD" id="cd04186">
    <property type="entry name" value="GT_2_like_c"/>
    <property type="match status" value="1"/>
</dbReference>
<sequence length="1053" mass="116334">MNAQLPLGVRRLVACGGAVWLSTDAAFTEADLKLFEADDEKPVTAVSPIGDRSRIDLLSAHDLEQSQITSRVGQVPYLTINSLPDWTVPKGTTLTLRIDSARAGDRFELTLGRKRILQSSSEGVVFSALLAAHRMMAKIKIELRDAAGTVVQANEDYITPDHPGGHDASLHKPLLAAFDRLGNAATLTISVEIDRTDDAPEIPPYLFISNPQLRPANQSIGPIPYVMGASEIGTQEFKARLNPYVVGACSVVIKDQVITLPARPRGEFSNPTFSGRSLYVNATEDGVYTLYVDGTYVSDAHLPIGRGSVLLPEFLLDGEIHHVAIRDKHGLFVLYETYESFPSVMTSYDVICRETRSPLPYRLAQQASHRYASLGRAVAKISDKGEAEQLAHAHDVVTKGVDFLTKRDYRPLVFKSYTAPQVSIVIPAHNKFNITYSCLCALLLAANEATFEVVVVDDGSSDETAGLGDLVSGVTVIHNEMPQRFIRACNEGVAAARGEYVVLLNNDTEPTAGWLDELIEPFKRFDDVGLTGSKLIYPDGRLQDAGGIVWRSGNPWNYGRGANPFEPRFSYTRQADYLSGAAMMVRKAVWDEIGGLSSYLEPMYFEDTDFAFKVRAAGYKTMFAPLSLVYHYEGGTSGTEVSSGMKRYQEVNRPKFKQRWASAYRSAGEEGRNVDMEKDRGIVGRVAFIDYATPRPDRDAGSYAALEEIKLVQSLGFKVTFIPDNVTYLGYYSDELSRQGVEMIHAPFAISVADFLEKRAAEFDVFYITRYQIAAKYIDMIRRLAPRAKILFMNADLHFLRELRSAIESKDDARLADVAKIRDDELAVMRKADLTLSYNDVEHSVIVSHALNAVKVVRAPWVVRASETIAPLAGREGFSFLGSYGHPPNVQAVEWFTEAVLPLVLHQRPSEVFHIYGSAMGANIRALESDNVTAHGFVEDLGDVYDRHRVFIAPLRSGAGIKGKVLGALARGVPCVLSPVAAEGTGLRNGYDCLIAEDPSMWAEHIVSLLTQDELWLKLSTNGRDFVKESFSVQRGQQIMRKAFQAADIYFTL</sequence>
<dbReference type="Gene3D" id="3.40.50.2000">
    <property type="entry name" value="Glycogen Phosphorylase B"/>
    <property type="match status" value="1"/>
</dbReference>
<evidence type="ECO:0000313" key="3">
    <source>
        <dbReference type="Proteomes" id="UP001164020"/>
    </source>
</evidence>
<dbReference type="GO" id="GO:0016757">
    <property type="term" value="F:glycosyltransferase activity"/>
    <property type="evidence" value="ECO:0007669"/>
    <property type="project" value="UniProtKB-KW"/>
</dbReference>
<dbReference type="EC" id="2.4.-.-" evidence="2"/>
<dbReference type="Proteomes" id="UP001164020">
    <property type="component" value="Chromosome"/>
</dbReference>
<dbReference type="Pfam" id="PF13692">
    <property type="entry name" value="Glyco_trans_1_4"/>
    <property type="match status" value="1"/>
</dbReference>
<dbReference type="InterPro" id="IPR001173">
    <property type="entry name" value="Glyco_trans_2-like"/>
</dbReference>
<dbReference type="RefSeq" id="WP_268883260.1">
    <property type="nucleotide sequence ID" value="NZ_CP114029.1"/>
</dbReference>
<dbReference type="EMBL" id="CP114029">
    <property type="protein sequence ID" value="WAP70734.1"/>
    <property type="molecule type" value="Genomic_DNA"/>
</dbReference>
<organism evidence="2 3">
    <name type="scientific">Jiella pelagia</name>
    <dbReference type="NCBI Taxonomy" id="2986949"/>
    <lineage>
        <taxon>Bacteria</taxon>
        <taxon>Pseudomonadati</taxon>
        <taxon>Pseudomonadota</taxon>
        <taxon>Alphaproteobacteria</taxon>
        <taxon>Hyphomicrobiales</taxon>
        <taxon>Aurantimonadaceae</taxon>
        <taxon>Jiella</taxon>
    </lineage>
</organism>
<evidence type="ECO:0000259" key="1">
    <source>
        <dbReference type="Pfam" id="PF00535"/>
    </source>
</evidence>
<dbReference type="Gene3D" id="3.90.550.10">
    <property type="entry name" value="Spore Coat Polysaccharide Biosynthesis Protein SpsA, Chain A"/>
    <property type="match status" value="1"/>
</dbReference>
<dbReference type="PANTHER" id="PTHR43179">
    <property type="entry name" value="RHAMNOSYLTRANSFERASE WBBL"/>
    <property type="match status" value="1"/>
</dbReference>
<gene>
    <name evidence="2" type="ORF">OH818_12370</name>
</gene>
<evidence type="ECO:0000313" key="2">
    <source>
        <dbReference type="EMBL" id="WAP70734.1"/>
    </source>
</evidence>
<keyword evidence="3" id="KW-1185">Reference proteome</keyword>
<dbReference type="InterPro" id="IPR029044">
    <property type="entry name" value="Nucleotide-diphossugar_trans"/>
</dbReference>
<accession>A0ABY7C481</accession>
<dbReference type="SUPFAM" id="SSF53448">
    <property type="entry name" value="Nucleotide-diphospho-sugar transferases"/>
    <property type="match status" value="1"/>
</dbReference>
<dbReference type="SUPFAM" id="SSF53756">
    <property type="entry name" value="UDP-Glycosyltransferase/glycogen phosphorylase"/>
    <property type="match status" value="1"/>
</dbReference>
<dbReference type="PANTHER" id="PTHR43179:SF7">
    <property type="entry name" value="RHAMNOSYLTRANSFERASE WBBL"/>
    <property type="match status" value="1"/>
</dbReference>
<feature type="domain" description="Glycosyltransferase 2-like" evidence="1">
    <location>
        <begin position="423"/>
        <end position="589"/>
    </location>
</feature>
<dbReference type="Pfam" id="PF00535">
    <property type="entry name" value="Glycos_transf_2"/>
    <property type="match status" value="1"/>
</dbReference>